<dbReference type="Proteomes" id="UP001195769">
    <property type="component" value="Unassembled WGS sequence"/>
</dbReference>
<comment type="caution">
    <text evidence="7">The sequence shown here is derived from an EMBL/GenBank/DDBJ whole genome shotgun (WGS) entry which is preliminary data.</text>
</comment>
<dbReference type="RefSeq" id="XP_041219037.1">
    <property type="nucleotide sequence ID" value="XM_041368286.1"/>
</dbReference>
<keyword evidence="4" id="KW-0472">Membrane</keyword>
<dbReference type="GO" id="GO:0005789">
    <property type="term" value="C:endoplasmic reticulum membrane"/>
    <property type="evidence" value="ECO:0007669"/>
    <property type="project" value="UniProtKB-SubCell"/>
</dbReference>
<comment type="catalytic activity">
    <reaction evidence="5">
        <text>[protein]-C-terminal S-[(2E,6E)-farnesyl]-L-cysteine + S-adenosyl-L-methionine = [protein]-C-terminal S-[(2E,6E)-farnesyl]-L-cysteine methyl ester + S-adenosyl-L-homocysteine</text>
        <dbReference type="Rhea" id="RHEA:21672"/>
        <dbReference type="Rhea" id="RHEA-COMP:12125"/>
        <dbReference type="Rhea" id="RHEA-COMP:12126"/>
        <dbReference type="ChEBI" id="CHEBI:57856"/>
        <dbReference type="ChEBI" id="CHEBI:59789"/>
        <dbReference type="ChEBI" id="CHEBI:90510"/>
        <dbReference type="ChEBI" id="CHEBI:90511"/>
        <dbReference type="EC" id="2.1.1.100"/>
    </reaction>
</comment>
<sequence>MSLLKIPLILSSAVAVHVALTPPHAPSKSEVVHDTFNEWVIIQHVRYGLPISKIVYWGISLAEIALIVSRMTDLKTLPSDVPITRPFILGTALVASAGYLRWSCFRTLGHFFTFELTARKGHQLVTSGPYSIVRHPSYAAAILQYIGVTVLHGSATSWVRQSGVLDLPGVKLVLLAWLLERTITVTSLVRRINQEEEVVKSMFGDEWQRWANAVRYRIIPGIY</sequence>
<protein>
    <recommendedName>
        <fullName evidence="5">Protein-S-isoprenylcysteine O-methyltransferase</fullName>
        <ecNumber evidence="5">2.1.1.100</ecNumber>
    </recommendedName>
</protein>
<feature type="signal peptide" evidence="6">
    <location>
        <begin position="1"/>
        <end position="19"/>
    </location>
</feature>
<dbReference type="InterPro" id="IPR052527">
    <property type="entry name" value="Metal_cation-efflux_comp"/>
</dbReference>
<gene>
    <name evidence="7" type="ORF">F5891DRAFT_1196409</name>
</gene>
<dbReference type="AlphaFoldDB" id="A0AAD4DTA6"/>
<keyword evidence="5" id="KW-0489">Methyltransferase</keyword>
<keyword evidence="2" id="KW-0812">Transmembrane</keyword>
<keyword evidence="6" id="KW-0732">Signal</keyword>
<keyword evidence="5" id="KW-0808">Transferase</keyword>
<name>A0AAD4DTA6_9AGAM</name>
<dbReference type="Pfam" id="PF04140">
    <property type="entry name" value="ICMT"/>
    <property type="match status" value="1"/>
</dbReference>
<evidence type="ECO:0000256" key="4">
    <source>
        <dbReference type="ARBA" id="ARBA00023136"/>
    </source>
</evidence>
<reference evidence="7" key="1">
    <citation type="journal article" date="2020" name="New Phytol.">
        <title>Comparative genomics reveals dynamic genome evolution in host specialist ectomycorrhizal fungi.</title>
        <authorList>
            <person name="Lofgren L.A."/>
            <person name="Nguyen N.H."/>
            <person name="Vilgalys R."/>
            <person name="Ruytinx J."/>
            <person name="Liao H.L."/>
            <person name="Branco S."/>
            <person name="Kuo A."/>
            <person name="LaButti K."/>
            <person name="Lipzen A."/>
            <person name="Andreopoulos W."/>
            <person name="Pangilinan J."/>
            <person name="Riley R."/>
            <person name="Hundley H."/>
            <person name="Na H."/>
            <person name="Barry K."/>
            <person name="Grigoriev I.V."/>
            <person name="Stajich J.E."/>
            <person name="Kennedy P.G."/>
        </authorList>
    </citation>
    <scope>NUCLEOTIDE SEQUENCE</scope>
    <source>
        <strain evidence="7">FC203</strain>
    </source>
</reference>
<evidence type="ECO:0000256" key="3">
    <source>
        <dbReference type="ARBA" id="ARBA00022989"/>
    </source>
</evidence>
<evidence type="ECO:0000313" key="8">
    <source>
        <dbReference type="Proteomes" id="UP001195769"/>
    </source>
</evidence>
<evidence type="ECO:0000256" key="5">
    <source>
        <dbReference type="RuleBase" id="RU362022"/>
    </source>
</evidence>
<evidence type="ECO:0000313" key="7">
    <source>
        <dbReference type="EMBL" id="KAG1893461.1"/>
    </source>
</evidence>
<keyword evidence="5" id="KW-0949">S-adenosyl-L-methionine</keyword>
<keyword evidence="3" id="KW-1133">Transmembrane helix</keyword>
<proteinExistence type="inferred from homology"/>
<evidence type="ECO:0000256" key="2">
    <source>
        <dbReference type="ARBA" id="ARBA00022692"/>
    </source>
</evidence>
<dbReference type="Gene3D" id="1.20.120.1630">
    <property type="match status" value="1"/>
</dbReference>
<comment type="subcellular location">
    <subcellularLocation>
        <location evidence="5">Endoplasmic reticulum membrane</location>
        <topology evidence="5">Multi-pass membrane protein</topology>
    </subcellularLocation>
    <subcellularLocation>
        <location evidence="1">Membrane</location>
        <topology evidence="1">Multi-pass membrane protein</topology>
    </subcellularLocation>
</comment>
<keyword evidence="8" id="KW-1185">Reference proteome</keyword>
<evidence type="ECO:0000256" key="1">
    <source>
        <dbReference type="ARBA" id="ARBA00004141"/>
    </source>
</evidence>
<evidence type="ECO:0000256" key="6">
    <source>
        <dbReference type="SAM" id="SignalP"/>
    </source>
</evidence>
<dbReference type="PANTHER" id="PTHR43847:SF1">
    <property type="entry name" value="BLL3993 PROTEIN"/>
    <property type="match status" value="1"/>
</dbReference>
<organism evidence="7 8">
    <name type="scientific">Suillus fuscotomentosus</name>
    <dbReference type="NCBI Taxonomy" id="1912939"/>
    <lineage>
        <taxon>Eukaryota</taxon>
        <taxon>Fungi</taxon>
        <taxon>Dikarya</taxon>
        <taxon>Basidiomycota</taxon>
        <taxon>Agaricomycotina</taxon>
        <taxon>Agaricomycetes</taxon>
        <taxon>Agaricomycetidae</taxon>
        <taxon>Boletales</taxon>
        <taxon>Suillineae</taxon>
        <taxon>Suillaceae</taxon>
        <taxon>Suillus</taxon>
    </lineage>
</organism>
<keyword evidence="5" id="KW-0256">Endoplasmic reticulum</keyword>
<dbReference type="EMBL" id="JABBWK010000099">
    <property type="protein sequence ID" value="KAG1893461.1"/>
    <property type="molecule type" value="Genomic_DNA"/>
</dbReference>
<comment type="similarity">
    <text evidence="5">Belongs to the class VI-like SAM-binding methyltransferase superfamily. Isoprenylcysteine carboxyl methyltransferase family.</text>
</comment>
<dbReference type="GO" id="GO:0004671">
    <property type="term" value="F:protein C-terminal S-isoprenylcysteine carboxyl O-methyltransferase activity"/>
    <property type="evidence" value="ECO:0007669"/>
    <property type="project" value="UniProtKB-EC"/>
</dbReference>
<dbReference type="InterPro" id="IPR007269">
    <property type="entry name" value="ICMT_MeTrfase"/>
</dbReference>
<dbReference type="GeneID" id="64662584"/>
<feature type="chain" id="PRO_5042215489" description="Protein-S-isoprenylcysteine O-methyltransferase" evidence="6">
    <location>
        <begin position="20"/>
        <end position="223"/>
    </location>
</feature>
<dbReference type="GO" id="GO:0032259">
    <property type="term" value="P:methylation"/>
    <property type="evidence" value="ECO:0007669"/>
    <property type="project" value="UniProtKB-KW"/>
</dbReference>
<dbReference type="PANTHER" id="PTHR43847">
    <property type="entry name" value="BLL3993 PROTEIN"/>
    <property type="match status" value="1"/>
</dbReference>
<dbReference type="EC" id="2.1.1.100" evidence="5"/>
<accession>A0AAD4DTA6</accession>